<dbReference type="GO" id="GO:0005737">
    <property type="term" value="C:cytoplasm"/>
    <property type="evidence" value="ECO:0007669"/>
    <property type="project" value="TreeGrafter"/>
</dbReference>
<sequence>YHESRAYPAAQRVPLIANSNAEQSILAFVSHGGRDRDVRRREEREKNRVQIDAQSKRDAKEERRNYEMSASPIARQATQSQSIPSKRIVIHDPNQLPADYLSTPGGTLYSTTPGGTRIVYERAFLMNLRNSPISRTPPRNPLTIPSELLKGNTPAITKDPVKNNNKDSLVIEESAEQFEMDM</sequence>
<organism evidence="5 6">
    <name type="scientific">Temnothorax longispinosus</name>
    <dbReference type="NCBI Taxonomy" id="300112"/>
    <lineage>
        <taxon>Eukaryota</taxon>
        <taxon>Metazoa</taxon>
        <taxon>Ecdysozoa</taxon>
        <taxon>Arthropoda</taxon>
        <taxon>Hexapoda</taxon>
        <taxon>Insecta</taxon>
        <taxon>Pterygota</taxon>
        <taxon>Neoptera</taxon>
        <taxon>Endopterygota</taxon>
        <taxon>Hymenoptera</taxon>
        <taxon>Apocrita</taxon>
        <taxon>Aculeata</taxon>
        <taxon>Formicoidea</taxon>
        <taxon>Formicidae</taxon>
        <taxon>Myrmicinae</taxon>
        <taxon>Temnothorax</taxon>
    </lineage>
</organism>
<feature type="non-terminal residue" evidence="5">
    <location>
        <position position="182"/>
    </location>
</feature>
<name>A0A4S2L510_9HYME</name>
<evidence type="ECO:0000256" key="2">
    <source>
        <dbReference type="ARBA" id="ARBA00022845"/>
    </source>
</evidence>
<feature type="non-terminal residue" evidence="5">
    <location>
        <position position="1"/>
    </location>
</feature>
<dbReference type="PANTHER" id="PTHR12669">
    <property type="entry name" value="EUKARYOTIC TRANSLATION INITIATION FACTOR 4E-BINDING PROTEIN"/>
    <property type="match status" value="1"/>
</dbReference>
<dbReference type="Pfam" id="PF05456">
    <property type="entry name" value="eIF_4EBP"/>
    <property type="match status" value="1"/>
</dbReference>
<dbReference type="GO" id="GO:0045947">
    <property type="term" value="P:negative regulation of translational initiation"/>
    <property type="evidence" value="ECO:0007669"/>
    <property type="project" value="InterPro"/>
</dbReference>
<evidence type="ECO:0000313" key="5">
    <source>
        <dbReference type="EMBL" id="TGZ55658.1"/>
    </source>
</evidence>
<gene>
    <name evidence="5" type="ORF">DBV15_01373</name>
</gene>
<evidence type="ECO:0000313" key="6">
    <source>
        <dbReference type="Proteomes" id="UP000310200"/>
    </source>
</evidence>
<dbReference type="InterPro" id="IPR008606">
    <property type="entry name" value="EIF4EBP"/>
</dbReference>
<dbReference type="EMBL" id="QBLH01000429">
    <property type="protein sequence ID" value="TGZ55658.1"/>
    <property type="molecule type" value="Genomic_DNA"/>
</dbReference>
<dbReference type="STRING" id="300112.A0A4S2L510"/>
<protein>
    <submittedName>
        <fullName evidence="5">Eukaryotic translation initiation factor 4E-binding protein 2</fullName>
    </submittedName>
</protein>
<keyword evidence="2" id="KW-0810">Translation regulation</keyword>
<keyword evidence="3" id="KW-0652">Protein synthesis inhibitor</keyword>
<keyword evidence="5" id="KW-0648">Protein biosynthesis</keyword>
<keyword evidence="5" id="KW-0396">Initiation factor</keyword>
<feature type="region of interest" description="Disordered" evidence="4">
    <location>
        <begin position="33"/>
        <end position="84"/>
    </location>
</feature>
<reference evidence="5 6" key="1">
    <citation type="journal article" date="2019" name="Philos. Trans. R. Soc. Lond., B, Biol. Sci.">
        <title>Ant behaviour and brain gene expression of defending hosts depend on the ecological success of the intruding social parasite.</title>
        <authorList>
            <person name="Kaur R."/>
            <person name="Stoldt M."/>
            <person name="Jongepier E."/>
            <person name="Feldmeyer B."/>
            <person name="Menzel F."/>
            <person name="Bornberg-Bauer E."/>
            <person name="Foitzik S."/>
        </authorList>
    </citation>
    <scope>NUCLEOTIDE SEQUENCE [LARGE SCALE GENOMIC DNA]</scope>
    <source>
        <tissue evidence="5">Whole body</tissue>
    </source>
</reference>
<feature type="compositionally biased region" description="Basic and acidic residues" evidence="4">
    <location>
        <begin position="33"/>
        <end position="66"/>
    </location>
</feature>
<evidence type="ECO:0000256" key="1">
    <source>
        <dbReference type="ARBA" id="ARBA00005480"/>
    </source>
</evidence>
<proteinExistence type="inferred from homology"/>
<comment type="caution">
    <text evidence="5">The sequence shown here is derived from an EMBL/GenBank/DDBJ whole genome shotgun (WGS) entry which is preliminary data.</text>
</comment>
<dbReference type="GO" id="GO:0003743">
    <property type="term" value="F:translation initiation factor activity"/>
    <property type="evidence" value="ECO:0007669"/>
    <property type="project" value="UniProtKB-KW"/>
</dbReference>
<dbReference type="Proteomes" id="UP000310200">
    <property type="component" value="Unassembled WGS sequence"/>
</dbReference>
<keyword evidence="6" id="KW-1185">Reference proteome</keyword>
<dbReference type="AlphaFoldDB" id="A0A4S2L510"/>
<dbReference type="PANTHER" id="PTHR12669:SF12">
    <property type="entry name" value="EUKARYOTIC TRANSLATION INITIATION FACTOR 4E-BINDING PROTEIN"/>
    <property type="match status" value="1"/>
</dbReference>
<evidence type="ECO:0000256" key="3">
    <source>
        <dbReference type="ARBA" id="ARBA00023193"/>
    </source>
</evidence>
<dbReference type="GO" id="GO:0008190">
    <property type="term" value="F:eukaryotic initiation factor 4E binding"/>
    <property type="evidence" value="ECO:0007669"/>
    <property type="project" value="InterPro"/>
</dbReference>
<accession>A0A4S2L510</accession>
<comment type="similarity">
    <text evidence="1">Belongs to the eIF4E-binding protein family.</text>
</comment>
<evidence type="ECO:0000256" key="4">
    <source>
        <dbReference type="SAM" id="MobiDB-lite"/>
    </source>
</evidence>